<evidence type="ECO:0000313" key="1">
    <source>
        <dbReference type="EMBL" id="ARF08439.1"/>
    </source>
</evidence>
<gene>
    <name evidence="1" type="ORF">Catovirus_1_489</name>
</gene>
<protein>
    <submittedName>
        <fullName evidence="1">Uncharacterized protein</fullName>
    </submittedName>
</protein>
<accession>A0A1V0S9S0</accession>
<sequence length="138" mass="16342">MDDNIINVDDNINDSYTTSKIPISRQQLELALIHSPRVTGYYFFYKNLCMITFKDQIYTISYSEDKECPIWSKTPELFICLDLDDGFFCHNPFVNEESDKKDGYPMKTILDSFNQHFDQWKNNRMEGDILARDDSHLF</sequence>
<reference evidence="1" key="1">
    <citation type="journal article" date="2017" name="Science">
        <title>Giant viruses with an expanded complement of translation system components.</title>
        <authorList>
            <person name="Schulz F."/>
            <person name="Yutin N."/>
            <person name="Ivanova N.N."/>
            <person name="Ortega D.R."/>
            <person name="Lee T.K."/>
            <person name="Vierheilig J."/>
            <person name="Daims H."/>
            <person name="Horn M."/>
            <person name="Wagner M."/>
            <person name="Jensen G.J."/>
            <person name="Kyrpides N.C."/>
            <person name="Koonin E.V."/>
            <person name="Woyke T."/>
        </authorList>
    </citation>
    <scope>NUCLEOTIDE SEQUENCE</scope>
    <source>
        <strain evidence="1">CTV1</strain>
    </source>
</reference>
<organism evidence="1">
    <name type="scientific">Catovirus CTV1</name>
    <dbReference type="NCBI Taxonomy" id="1977631"/>
    <lineage>
        <taxon>Viruses</taxon>
        <taxon>Varidnaviria</taxon>
        <taxon>Bamfordvirae</taxon>
        <taxon>Nucleocytoviricota</taxon>
        <taxon>Megaviricetes</taxon>
        <taxon>Imitervirales</taxon>
        <taxon>Mimiviridae</taxon>
        <taxon>Klosneuvirinae</taxon>
        <taxon>Catovirus</taxon>
    </lineage>
</organism>
<proteinExistence type="predicted"/>
<dbReference type="EMBL" id="KY684083">
    <property type="protein sequence ID" value="ARF08439.1"/>
    <property type="molecule type" value="Genomic_DNA"/>
</dbReference>
<name>A0A1V0S9S0_9VIRU</name>